<comment type="caution">
    <text evidence="10">The sequence shown here is derived from an EMBL/GenBank/DDBJ whole genome shotgun (WGS) entry which is preliminary data.</text>
</comment>
<dbReference type="InterPro" id="IPR006447">
    <property type="entry name" value="Myb_dom_plants"/>
</dbReference>
<dbReference type="NCBIfam" id="TIGR01557">
    <property type="entry name" value="myb_SHAQKYF"/>
    <property type="match status" value="1"/>
</dbReference>
<feature type="compositionally biased region" description="Basic and acidic residues" evidence="6">
    <location>
        <begin position="572"/>
        <end position="586"/>
    </location>
</feature>
<feature type="compositionally biased region" description="Polar residues" evidence="6">
    <location>
        <begin position="473"/>
        <end position="485"/>
    </location>
</feature>
<evidence type="ECO:0000256" key="1">
    <source>
        <dbReference type="ARBA" id="ARBA00004123"/>
    </source>
</evidence>
<feature type="domain" description="Myb-like" evidence="7">
    <location>
        <begin position="19"/>
        <end position="69"/>
    </location>
</feature>
<feature type="region of interest" description="Disordered" evidence="6">
    <location>
        <begin position="84"/>
        <end position="156"/>
    </location>
</feature>
<evidence type="ECO:0000259" key="9">
    <source>
        <dbReference type="PROSITE" id="PS51294"/>
    </source>
</evidence>
<dbReference type="Gene3D" id="1.10.10.60">
    <property type="entry name" value="Homeodomain-like"/>
    <property type="match status" value="1"/>
</dbReference>
<dbReference type="EMBL" id="JAINDJ010000003">
    <property type="protein sequence ID" value="KAG9455444.1"/>
    <property type="molecule type" value="Genomic_DNA"/>
</dbReference>
<dbReference type="AlphaFoldDB" id="A0AAV7F3G6"/>
<dbReference type="SUPFAM" id="SSF46689">
    <property type="entry name" value="Homeodomain-like"/>
    <property type="match status" value="1"/>
</dbReference>
<feature type="compositionally biased region" description="Basic and acidic residues" evidence="6">
    <location>
        <begin position="648"/>
        <end position="657"/>
    </location>
</feature>
<dbReference type="Pfam" id="PF00249">
    <property type="entry name" value="Myb_DNA-binding"/>
    <property type="match status" value="1"/>
</dbReference>
<dbReference type="PROSITE" id="PS50090">
    <property type="entry name" value="MYB_LIKE"/>
    <property type="match status" value="1"/>
</dbReference>
<feature type="compositionally biased region" description="Low complexity" evidence="6">
    <location>
        <begin position="452"/>
        <end position="466"/>
    </location>
</feature>
<evidence type="ECO:0000313" key="11">
    <source>
        <dbReference type="Proteomes" id="UP000825729"/>
    </source>
</evidence>
<dbReference type="InterPro" id="IPR017930">
    <property type="entry name" value="Myb_dom"/>
</dbReference>
<protein>
    <recommendedName>
        <fullName evidence="12">LHY</fullName>
    </recommendedName>
</protein>
<dbReference type="SMART" id="SM00717">
    <property type="entry name" value="SANT"/>
    <property type="match status" value="1"/>
</dbReference>
<evidence type="ECO:0008006" key="12">
    <source>
        <dbReference type="Google" id="ProtNLM"/>
    </source>
</evidence>
<reference evidence="10 11" key="1">
    <citation type="submission" date="2021-07" db="EMBL/GenBank/DDBJ databases">
        <title>The Aristolochia fimbriata genome: insights into angiosperm evolution, floral development and chemical biosynthesis.</title>
        <authorList>
            <person name="Jiao Y."/>
        </authorList>
    </citation>
    <scope>NUCLEOTIDE SEQUENCE [LARGE SCALE GENOMIC DNA]</scope>
    <source>
        <strain evidence="10">IBCAS-2021</strain>
        <tissue evidence="10">Leaf</tissue>
    </source>
</reference>
<dbReference type="PROSITE" id="PS51293">
    <property type="entry name" value="SANT"/>
    <property type="match status" value="1"/>
</dbReference>
<feature type="compositionally biased region" description="Polar residues" evidence="6">
    <location>
        <begin position="554"/>
        <end position="566"/>
    </location>
</feature>
<dbReference type="InterPro" id="IPR009057">
    <property type="entry name" value="Homeodomain-like_sf"/>
</dbReference>
<keyword evidence="3" id="KW-0238">DNA-binding</keyword>
<feature type="compositionally biased region" description="Polar residues" evidence="6">
    <location>
        <begin position="601"/>
        <end position="611"/>
    </location>
</feature>
<accession>A0AAV7F3G6</accession>
<keyword evidence="2" id="KW-0805">Transcription regulation</keyword>
<evidence type="ECO:0000256" key="2">
    <source>
        <dbReference type="ARBA" id="ARBA00023015"/>
    </source>
</evidence>
<sequence length="756" mass="82459">MEPYSSGEDFFIKTRKPYTITKQRERWTEEEHNRFLEALKLYGRAWQRIEEHIGTKTAVQIRSHAQKFFSKLEKEAVIKGMPLGQAHDIDIPPPRPKRKPSNPYPRKTGTGPPISSVGPKEEKLPNNKKGLDLEHDPPSVEPTGIGTSERTNGGSEQQKCSEVVSIFQEAPCTSVSSATKTSGITSQNTCKEFMPPARGRRSLLTVDEFSLTGKPKGNKTLERSSAVWPIQIGVHDKHHTENHCHASRMELVPGEGPTDVMEEEKLKLNNSDTQGAGSCPRYIPVHVLDGNVETGIPVPSPNGTNHVPVVSQSGGNTNSLANPTASSISESTRSCAHQSMPFVHPPFSPFHNSDVFRTHLNTTCTFSNVIISTLLQNPSAHAAASMAASLWPCPDDSAADVLLGGFPARRISSPPSLAALAGTTVAAACAWWASQGLLPFCPPIHPAFTFTPPATTTIPTTQSTQAPEDKKGQTTGNEKAVQQDQRMLDPEFSAAPKTRSRGSKSSQSSSSDSEDTGGTGSPAVQHVAVEHEKKQESTTLDPDNEKKTRKQVDRSSCGSNTPSGSDLENDMLENHGEEKELPKEAEISNPGDEPSSRRGRTTANANDSWKSVSEEGRLAFQALFTREVLPQSFSPPQDLRNNEGPNNFEKEKKLKSSDEDEEDKLELELNSTNHSLSHDDLPVAQLDESSRSHNIAQKEVLMNELVGQGKLKARRTGFKPYKRCSVEAKESKVMNSCGHAEGKDAKRIRLEGEAST</sequence>
<dbReference type="InterPro" id="IPR001005">
    <property type="entry name" value="SANT/Myb"/>
</dbReference>
<evidence type="ECO:0000259" key="7">
    <source>
        <dbReference type="PROSITE" id="PS50090"/>
    </source>
</evidence>
<keyword evidence="11" id="KW-1185">Reference proteome</keyword>
<dbReference type="Proteomes" id="UP000825729">
    <property type="component" value="Unassembled WGS sequence"/>
</dbReference>
<dbReference type="GO" id="GO:0003677">
    <property type="term" value="F:DNA binding"/>
    <property type="evidence" value="ECO:0007669"/>
    <property type="project" value="UniProtKB-KW"/>
</dbReference>
<proteinExistence type="predicted"/>
<evidence type="ECO:0000256" key="3">
    <source>
        <dbReference type="ARBA" id="ARBA00023125"/>
    </source>
</evidence>
<dbReference type="InterPro" id="IPR017884">
    <property type="entry name" value="SANT_dom"/>
</dbReference>
<feature type="compositionally biased region" description="Polar residues" evidence="6">
    <location>
        <begin position="145"/>
        <end position="156"/>
    </location>
</feature>
<feature type="compositionally biased region" description="Basic and acidic residues" evidence="6">
    <location>
        <begin position="543"/>
        <end position="553"/>
    </location>
</feature>
<gene>
    <name evidence="10" type="ORF">H6P81_008348</name>
</gene>
<evidence type="ECO:0000313" key="10">
    <source>
        <dbReference type="EMBL" id="KAG9455444.1"/>
    </source>
</evidence>
<dbReference type="PANTHER" id="PTHR12802:SF174">
    <property type="entry name" value="LATE ELONGATED HYPOCOTYL-LIKE PROTEIN"/>
    <property type="match status" value="1"/>
</dbReference>
<evidence type="ECO:0000259" key="8">
    <source>
        <dbReference type="PROSITE" id="PS51293"/>
    </source>
</evidence>
<dbReference type="FunFam" id="1.10.10.60:FF:000023">
    <property type="entry name" value="protein REVEILLE 6 isoform X1"/>
    <property type="match status" value="1"/>
</dbReference>
<evidence type="ECO:0000256" key="4">
    <source>
        <dbReference type="ARBA" id="ARBA00023163"/>
    </source>
</evidence>
<evidence type="ECO:0000256" key="6">
    <source>
        <dbReference type="SAM" id="MobiDB-lite"/>
    </source>
</evidence>
<dbReference type="GO" id="GO:0005634">
    <property type="term" value="C:nucleus"/>
    <property type="evidence" value="ECO:0007669"/>
    <property type="project" value="UniProtKB-SubCell"/>
</dbReference>
<feature type="region of interest" description="Disordered" evidence="6">
    <location>
        <begin position="452"/>
        <end position="612"/>
    </location>
</feature>
<organism evidence="10 11">
    <name type="scientific">Aristolochia fimbriata</name>
    <name type="common">White veined hardy Dutchman's pipe vine</name>
    <dbReference type="NCBI Taxonomy" id="158543"/>
    <lineage>
        <taxon>Eukaryota</taxon>
        <taxon>Viridiplantae</taxon>
        <taxon>Streptophyta</taxon>
        <taxon>Embryophyta</taxon>
        <taxon>Tracheophyta</taxon>
        <taxon>Spermatophyta</taxon>
        <taxon>Magnoliopsida</taxon>
        <taxon>Magnoliidae</taxon>
        <taxon>Piperales</taxon>
        <taxon>Aristolochiaceae</taxon>
        <taxon>Aristolochia</taxon>
    </lineage>
</organism>
<name>A0AAV7F3G6_ARIFI</name>
<dbReference type="PANTHER" id="PTHR12802">
    <property type="entry name" value="SWI/SNF COMPLEX-RELATED"/>
    <property type="match status" value="1"/>
</dbReference>
<feature type="region of interest" description="Disordered" evidence="6">
    <location>
        <begin position="629"/>
        <end position="691"/>
    </location>
</feature>
<evidence type="ECO:0000256" key="5">
    <source>
        <dbReference type="ARBA" id="ARBA00023242"/>
    </source>
</evidence>
<keyword evidence="5" id="KW-0539">Nucleus</keyword>
<dbReference type="CDD" id="cd00167">
    <property type="entry name" value="SANT"/>
    <property type="match status" value="1"/>
</dbReference>
<feature type="domain" description="HTH myb-type" evidence="9">
    <location>
        <begin position="19"/>
        <end position="73"/>
    </location>
</feature>
<feature type="compositionally biased region" description="Basic and acidic residues" evidence="6">
    <location>
        <begin position="119"/>
        <end position="138"/>
    </location>
</feature>
<feature type="domain" description="SANT" evidence="8">
    <location>
        <begin position="22"/>
        <end position="73"/>
    </location>
</feature>
<comment type="subcellular location">
    <subcellularLocation>
        <location evidence="1">Nucleus</location>
    </subcellularLocation>
</comment>
<dbReference type="GO" id="GO:0010468">
    <property type="term" value="P:regulation of gene expression"/>
    <property type="evidence" value="ECO:0007669"/>
    <property type="project" value="UniProtKB-ARBA"/>
</dbReference>
<keyword evidence="4" id="KW-0804">Transcription</keyword>
<dbReference type="PROSITE" id="PS51294">
    <property type="entry name" value="HTH_MYB"/>
    <property type="match status" value="1"/>
</dbReference>